<evidence type="ECO:0000313" key="2">
    <source>
        <dbReference type="EMBL" id="MDR6167378.1"/>
    </source>
</evidence>
<protein>
    <submittedName>
        <fullName evidence="2">O-antigen/teichoic acid export membrane protein</fullName>
    </submittedName>
</protein>
<proteinExistence type="predicted"/>
<organism evidence="2 3">
    <name type="scientific">Microbacterium paludicola</name>
    <dbReference type="NCBI Taxonomy" id="300019"/>
    <lineage>
        <taxon>Bacteria</taxon>
        <taxon>Bacillati</taxon>
        <taxon>Actinomycetota</taxon>
        <taxon>Actinomycetes</taxon>
        <taxon>Micrococcales</taxon>
        <taxon>Microbacteriaceae</taxon>
        <taxon>Microbacterium</taxon>
    </lineage>
</organism>
<dbReference type="Proteomes" id="UP001260188">
    <property type="component" value="Unassembled WGS sequence"/>
</dbReference>
<comment type="caution">
    <text evidence="2">The sequence shown here is derived from an EMBL/GenBank/DDBJ whole genome shotgun (WGS) entry which is preliminary data.</text>
</comment>
<dbReference type="EMBL" id="JAVIZA010000001">
    <property type="protein sequence ID" value="MDR6167378.1"/>
    <property type="molecule type" value="Genomic_DNA"/>
</dbReference>
<name>A0ABU1I2R0_9MICO</name>
<feature type="transmembrane region" description="Helical" evidence="1">
    <location>
        <begin position="363"/>
        <end position="384"/>
    </location>
</feature>
<reference evidence="2 3" key="1">
    <citation type="submission" date="2023-08" db="EMBL/GenBank/DDBJ databases">
        <title>Functional and genomic diversity of the sorghum phyllosphere microbiome.</title>
        <authorList>
            <person name="Shade A."/>
        </authorList>
    </citation>
    <scope>NUCLEOTIDE SEQUENCE [LARGE SCALE GENOMIC DNA]</scope>
    <source>
        <strain evidence="2 3">SORGH_AS_0919</strain>
    </source>
</reference>
<feature type="transmembrane region" description="Helical" evidence="1">
    <location>
        <begin position="21"/>
        <end position="42"/>
    </location>
</feature>
<dbReference type="RefSeq" id="WP_071919127.1">
    <property type="nucleotide sequence ID" value="NZ_CP018134.1"/>
</dbReference>
<feature type="transmembrane region" description="Helical" evidence="1">
    <location>
        <begin position="48"/>
        <end position="72"/>
    </location>
</feature>
<keyword evidence="1" id="KW-1133">Transmembrane helix</keyword>
<keyword evidence="1" id="KW-0472">Membrane</keyword>
<evidence type="ECO:0000256" key="1">
    <source>
        <dbReference type="SAM" id="Phobius"/>
    </source>
</evidence>
<gene>
    <name evidence="2" type="ORF">QE367_001582</name>
</gene>
<feature type="transmembrane region" description="Helical" evidence="1">
    <location>
        <begin position="93"/>
        <end position="115"/>
    </location>
</feature>
<feature type="transmembrane region" description="Helical" evidence="1">
    <location>
        <begin position="289"/>
        <end position="319"/>
    </location>
</feature>
<accession>A0ABU1I2R0</accession>
<keyword evidence="3" id="KW-1185">Reference proteome</keyword>
<feature type="transmembrane region" description="Helical" evidence="1">
    <location>
        <begin position="121"/>
        <end position="140"/>
    </location>
</feature>
<sequence>MSDVRRRLRRLSGGLGRMSGFALSIGLLAIASLAAIPVMIAAEGDRGWGAIALGQAVGAIAAAAIGFGWGVSGPARIAVADEPSRRTAYIESVRARLALFVPIVLATSLAAAAIAPQSSGLAALGAVTAAAAGVSANWYFVGRGAPFSLLLAETLPRVAGTGVGIVLMLGGGGAAAGLAGMLGGMVAAFGCSTACILVSSRHHRASAPRPARLLRILADQRHGMGSALGSAVYIALPVVVVSIVAPAAQPVFALVDKFQRQVGVALQPVITVAQGWVPRRDGAESAARARSVLLVGGGMSLAIGLAVVIAGGAALGWLGNGEIEVVPVAIVLMGLFVAVNFFESLVAKALLPSLGRLRIGAQATLVSTVVVVPLVALGAILWAAPGALGAVVVGLVTRGAVEAGAASRTIRSNRTVIREEIDA</sequence>
<feature type="transmembrane region" description="Helical" evidence="1">
    <location>
        <begin position="231"/>
        <end position="252"/>
    </location>
</feature>
<feature type="transmembrane region" description="Helical" evidence="1">
    <location>
        <begin position="325"/>
        <end position="351"/>
    </location>
</feature>
<evidence type="ECO:0000313" key="3">
    <source>
        <dbReference type="Proteomes" id="UP001260188"/>
    </source>
</evidence>
<keyword evidence="1" id="KW-0812">Transmembrane</keyword>